<evidence type="ECO:0000313" key="4">
    <source>
        <dbReference type="Proteomes" id="UP001500668"/>
    </source>
</evidence>
<proteinExistence type="predicted"/>
<feature type="domain" description="Pyrrolo-quinoline quinone repeat" evidence="2">
    <location>
        <begin position="251"/>
        <end position="390"/>
    </location>
</feature>
<dbReference type="SUPFAM" id="SSF50998">
    <property type="entry name" value="Quinoprotein alcohol dehydrogenase-like"/>
    <property type="match status" value="1"/>
</dbReference>
<evidence type="ECO:0000313" key="3">
    <source>
        <dbReference type="EMBL" id="GAA0595202.1"/>
    </source>
</evidence>
<dbReference type="InterPro" id="IPR002372">
    <property type="entry name" value="PQQ_rpt_dom"/>
</dbReference>
<feature type="region of interest" description="Disordered" evidence="1">
    <location>
        <begin position="22"/>
        <end position="63"/>
    </location>
</feature>
<dbReference type="Pfam" id="PF13360">
    <property type="entry name" value="PQQ_2"/>
    <property type="match status" value="2"/>
</dbReference>
<organism evidence="3 4">
    <name type="scientific">Streptomyces crystallinus</name>
    <dbReference type="NCBI Taxonomy" id="68191"/>
    <lineage>
        <taxon>Bacteria</taxon>
        <taxon>Bacillati</taxon>
        <taxon>Actinomycetota</taxon>
        <taxon>Actinomycetes</taxon>
        <taxon>Kitasatosporales</taxon>
        <taxon>Streptomycetaceae</taxon>
        <taxon>Streptomyces</taxon>
    </lineage>
</organism>
<dbReference type="PANTHER" id="PTHR34512">
    <property type="entry name" value="CELL SURFACE PROTEIN"/>
    <property type="match status" value="1"/>
</dbReference>
<dbReference type="InterPro" id="IPR011047">
    <property type="entry name" value="Quinoprotein_ADH-like_sf"/>
</dbReference>
<dbReference type="RefSeq" id="WP_344073623.1">
    <property type="nucleotide sequence ID" value="NZ_BAAACA010000014.1"/>
</dbReference>
<evidence type="ECO:0000256" key="1">
    <source>
        <dbReference type="SAM" id="MobiDB-lite"/>
    </source>
</evidence>
<dbReference type="EMBL" id="BAAACA010000014">
    <property type="protein sequence ID" value="GAA0595202.1"/>
    <property type="molecule type" value="Genomic_DNA"/>
</dbReference>
<gene>
    <name evidence="3" type="ORF">GCM10010394_25820</name>
</gene>
<keyword evidence="4" id="KW-1185">Reference proteome</keyword>
<dbReference type="PANTHER" id="PTHR34512:SF30">
    <property type="entry name" value="OUTER MEMBRANE PROTEIN ASSEMBLY FACTOR BAMB"/>
    <property type="match status" value="1"/>
</dbReference>
<evidence type="ECO:0000259" key="2">
    <source>
        <dbReference type="Pfam" id="PF13360"/>
    </source>
</evidence>
<name>A0ABP3QVU8_9ACTN</name>
<dbReference type="Proteomes" id="UP001500668">
    <property type="component" value="Unassembled WGS sequence"/>
</dbReference>
<comment type="caution">
    <text evidence="3">The sequence shown here is derived from an EMBL/GenBank/DDBJ whole genome shotgun (WGS) entry which is preliminary data.</text>
</comment>
<feature type="domain" description="Pyrrolo-quinoline quinone repeat" evidence="2">
    <location>
        <begin position="96"/>
        <end position="214"/>
    </location>
</feature>
<accession>A0ABP3QVU8</accession>
<dbReference type="InterPro" id="IPR015943">
    <property type="entry name" value="WD40/YVTN_repeat-like_dom_sf"/>
</dbReference>
<reference evidence="4" key="1">
    <citation type="journal article" date="2019" name="Int. J. Syst. Evol. Microbiol.">
        <title>The Global Catalogue of Microorganisms (GCM) 10K type strain sequencing project: providing services to taxonomists for standard genome sequencing and annotation.</title>
        <authorList>
            <consortium name="The Broad Institute Genomics Platform"/>
            <consortium name="The Broad Institute Genome Sequencing Center for Infectious Disease"/>
            <person name="Wu L."/>
            <person name="Ma J."/>
        </authorList>
    </citation>
    <scope>NUCLEOTIDE SEQUENCE [LARGE SCALE GENOMIC DNA]</scope>
    <source>
        <strain evidence="4">JCM 5067</strain>
    </source>
</reference>
<dbReference type="Gene3D" id="2.130.10.10">
    <property type="entry name" value="YVTN repeat-like/Quinoprotein amine dehydrogenase"/>
    <property type="match status" value="1"/>
</dbReference>
<protein>
    <submittedName>
        <fullName evidence="3">PQQ-binding-like beta-propeller repeat protein</fullName>
    </submittedName>
</protein>
<sequence length="476" mass="49207">MAAVVAGLLVVGGGVYLASGDDGKPGKPAALASEPATPSASPTADLGDGTGSGNGGASGGDGFNDGIKPGEARIWVRENATQLTSAGGQQYGPWLVGDIVARAMYKEVTGHAVADGAQKWSLALETPVCGAAHHLGAGGKLFIATLENNTARAHCKYLQQIDLATGKAGWKVEVPQENQFDFTNEFRVAVTGNTVAVTHSAYATGFSAADGKKLFGTWKTSGCSPYSIGGGSRLVGVALCTSSGDATKSQQLIEELDPATGKSRWNYKYAPGWTVGRVYSTEPLVVAAHNNDTMTWNITAFGPDGKVRWQVEPKFKVTGACDGFGDGSGDLHACTFAAVDSATLYLGTAGSGGAVVGEPETNEVVAIDLGNGKEKWRTKEPRGRAMRPLAVEDGKAVVYVQPGKGPSDSAGIATIAATGGAPRTLLQTPAAATATEQGFFLTPHMTWSGGRFFLLNGRVKSPTPQHKDRTLLSFGK</sequence>
<feature type="compositionally biased region" description="Gly residues" evidence="1">
    <location>
        <begin position="48"/>
        <end position="63"/>
    </location>
</feature>